<comment type="caution">
    <text evidence="2">The sequence shown here is derived from an EMBL/GenBank/DDBJ whole genome shotgun (WGS) entry which is preliminary data.</text>
</comment>
<organism evidence="2 3">
    <name type="scientific">Naegleria lovaniensis</name>
    <name type="common">Amoeba</name>
    <dbReference type="NCBI Taxonomy" id="51637"/>
    <lineage>
        <taxon>Eukaryota</taxon>
        <taxon>Discoba</taxon>
        <taxon>Heterolobosea</taxon>
        <taxon>Tetramitia</taxon>
        <taxon>Eutetramitia</taxon>
        <taxon>Vahlkampfiidae</taxon>
        <taxon>Naegleria</taxon>
    </lineage>
</organism>
<keyword evidence="3" id="KW-1185">Reference proteome</keyword>
<name>A0AA88KSL7_NAELO</name>
<dbReference type="InterPro" id="IPR025197">
    <property type="entry name" value="DUF4116"/>
</dbReference>
<gene>
    <name evidence="2" type="ORF">C9374_003568</name>
</gene>
<evidence type="ECO:0000313" key="3">
    <source>
        <dbReference type="Proteomes" id="UP000816034"/>
    </source>
</evidence>
<dbReference type="AlphaFoldDB" id="A0AA88KSL7"/>
<proteinExistence type="predicted"/>
<reference evidence="2 3" key="1">
    <citation type="journal article" date="2018" name="BMC Genomics">
        <title>The genome of Naegleria lovaniensis, the basis for a comparative approach to unravel pathogenicity factors of the human pathogenic amoeba N. fowleri.</title>
        <authorList>
            <person name="Liechti N."/>
            <person name="Schurch N."/>
            <person name="Bruggmann R."/>
            <person name="Wittwer M."/>
        </authorList>
    </citation>
    <scope>NUCLEOTIDE SEQUENCE [LARGE SCALE GENOMIC DNA]</scope>
    <source>
        <strain evidence="2 3">ATCC 30569</strain>
    </source>
</reference>
<evidence type="ECO:0000259" key="1">
    <source>
        <dbReference type="Pfam" id="PF13475"/>
    </source>
</evidence>
<dbReference type="RefSeq" id="XP_044555698.1">
    <property type="nucleotide sequence ID" value="XM_044693110.1"/>
</dbReference>
<feature type="domain" description="DUF4116" evidence="1">
    <location>
        <begin position="212"/>
        <end position="255"/>
    </location>
</feature>
<dbReference type="Proteomes" id="UP000816034">
    <property type="component" value="Unassembled WGS sequence"/>
</dbReference>
<evidence type="ECO:0000313" key="2">
    <source>
        <dbReference type="EMBL" id="KAG2393804.1"/>
    </source>
</evidence>
<feature type="domain" description="DUF4116" evidence="1">
    <location>
        <begin position="431"/>
        <end position="473"/>
    </location>
</feature>
<dbReference type="Pfam" id="PF13475">
    <property type="entry name" value="DUF4116"/>
    <property type="match status" value="2"/>
</dbReference>
<sequence length="666" mass="79346">MKQPHSVSESNLGNLKIILMDFHHHESPLSLNALDDSLNVGNLSLIYRLFELLKRKFENQGKGFSKWLQAREKWLKDLGIDDSYCDISIEFMNDRECATKFLNHYDDFHFPVRWMVQHINLSELCEKNHEWIEHVEFWRPFKTGIMNLLKNKKLQVLQHIPKEMLFEWIDDLSSIFNKYFRFSFIRYIDEAKKALSEGCCLSQLSAMLRDHEEIVKHAVNTNSYNMLHASGRLKHDRKFCMDTVRSNPLAFLTIPEEFKNDKEFVLELLDTPITILDGKIEQDLIQTYTPEVYILAPESMRDEIPIEIKMKVYQQLFLKDVTIDYIHIQDAIMKQAFRTLHELSDDQYFEAHKNCQRHPSHQGWFIDTTFRLFRYRHTLQQDEEFASIVEQAMTRFYKNFDQLWMEDEEVFLRRKDLAIILEYGPLALRKNRNFVFQVVKRDACNLYYVLPEFRNDRQIVLEAVRNRGYLLYQLLDPSHFVVTAELRDDKEVVLAALHSPNPCLFDDIPQYLQDDSDCLLAIRVHALHNASQHLKQDANFILKTVKQNPRYLENIFSYNHVILNSEIISEYMKRCGIITDDVIDHLSEKCFNGLDVRNVSFDEGVKLFQNFLNRRMEFAYFGCYIPESYLLKEPIKLIEVDDEIDYAFDWWKEHLFRVIQEYAHTS</sequence>
<protein>
    <recommendedName>
        <fullName evidence="1">DUF4116 domain-containing protein</fullName>
    </recommendedName>
</protein>
<accession>A0AA88KSL7</accession>
<dbReference type="GeneID" id="68096023"/>
<dbReference type="EMBL" id="PYSW02000001">
    <property type="protein sequence ID" value="KAG2393804.1"/>
    <property type="molecule type" value="Genomic_DNA"/>
</dbReference>